<evidence type="ECO:0000259" key="16">
    <source>
        <dbReference type="PROSITE" id="PS50109"/>
    </source>
</evidence>
<dbReference type="InterPro" id="IPR035965">
    <property type="entry name" value="PAS-like_dom_sf"/>
</dbReference>
<evidence type="ECO:0000256" key="15">
    <source>
        <dbReference type="PROSITE-ProRule" id="PRU00169"/>
    </source>
</evidence>
<comment type="catalytic activity">
    <reaction evidence="1">
        <text>ATP + protein L-histidine = ADP + protein N-phospho-L-histidine.</text>
        <dbReference type="EC" id="2.7.13.3"/>
    </reaction>
</comment>
<dbReference type="InterPro" id="IPR011006">
    <property type="entry name" value="CheY-like_superfamily"/>
</dbReference>
<dbReference type="Pfam" id="PF08448">
    <property type="entry name" value="PAS_4"/>
    <property type="match status" value="2"/>
</dbReference>
<dbReference type="Pfam" id="PF02518">
    <property type="entry name" value="HATPase_c"/>
    <property type="match status" value="1"/>
</dbReference>
<dbReference type="InterPro" id="IPR000014">
    <property type="entry name" value="PAS"/>
</dbReference>
<dbReference type="SUPFAM" id="SSF47384">
    <property type="entry name" value="Homodimeric domain of signal transducing histidine kinase"/>
    <property type="match status" value="1"/>
</dbReference>
<evidence type="ECO:0000256" key="11">
    <source>
        <dbReference type="ARBA" id="ARBA00058004"/>
    </source>
</evidence>
<evidence type="ECO:0000256" key="7">
    <source>
        <dbReference type="ARBA" id="ARBA00022777"/>
    </source>
</evidence>
<protein>
    <recommendedName>
        <fullName evidence="13">Sensory/regulatory protein RpfC</fullName>
        <ecNumber evidence="2">2.7.13.3</ecNumber>
    </recommendedName>
    <alternativeName>
        <fullName evidence="14">Virulence sensor protein BvgS</fullName>
    </alternativeName>
</protein>
<proteinExistence type="predicted"/>
<evidence type="ECO:0000256" key="10">
    <source>
        <dbReference type="ARBA" id="ARBA00023026"/>
    </source>
</evidence>
<dbReference type="PROSITE" id="PS50110">
    <property type="entry name" value="RESPONSE_REGULATORY"/>
    <property type="match status" value="1"/>
</dbReference>
<dbReference type="CDD" id="cd16922">
    <property type="entry name" value="HATPase_EvgS-ArcB-TorS-like"/>
    <property type="match status" value="1"/>
</dbReference>
<dbReference type="InterPro" id="IPR003661">
    <property type="entry name" value="HisK_dim/P_dom"/>
</dbReference>
<evidence type="ECO:0000256" key="5">
    <source>
        <dbReference type="ARBA" id="ARBA00022729"/>
    </source>
</evidence>
<dbReference type="Gene3D" id="3.40.50.2300">
    <property type="match status" value="1"/>
</dbReference>
<evidence type="ECO:0000256" key="8">
    <source>
        <dbReference type="ARBA" id="ARBA00022840"/>
    </source>
</evidence>
<dbReference type="SMART" id="SM00091">
    <property type="entry name" value="PAS"/>
    <property type="match status" value="3"/>
</dbReference>
<dbReference type="InterPro" id="IPR005467">
    <property type="entry name" value="His_kinase_dom"/>
</dbReference>
<dbReference type="PRINTS" id="PR00344">
    <property type="entry name" value="BCTRLSENSOR"/>
</dbReference>
<comment type="caution">
    <text evidence="19">The sequence shown here is derived from an EMBL/GenBank/DDBJ whole genome shotgun (WGS) entry which is preliminary data.</text>
</comment>
<dbReference type="AlphaFoldDB" id="A0A4R6QRA4"/>
<dbReference type="InterPro" id="IPR003594">
    <property type="entry name" value="HATPase_dom"/>
</dbReference>
<evidence type="ECO:0000259" key="17">
    <source>
        <dbReference type="PROSITE" id="PS50110"/>
    </source>
</evidence>
<dbReference type="PROSITE" id="PS50112">
    <property type="entry name" value="PAS"/>
    <property type="match status" value="2"/>
</dbReference>
<dbReference type="FunFam" id="1.10.287.130:FF:000002">
    <property type="entry name" value="Two-component osmosensing histidine kinase"/>
    <property type="match status" value="1"/>
</dbReference>
<keyword evidence="3 15" id="KW-0597">Phosphoprotein</keyword>
<dbReference type="CDD" id="cd00130">
    <property type="entry name" value="PAS"/>
    <property type="match status" value="1"/>
</dbReference>
<evidence type="ECO:0000313" key="19">
    <source>
        <dbReference type="EMBL" id="TDP73293.1"/>
    </source>
</evidence>
<dbReference type="Gene3D" id="3.30.565.10">
    <property type="entry name" value="Histidine kinase-like ATPase, C-terminal domain"/>
    <property type="match status" value="1"/>
</dbReference>
<dbReference type="RefSeq" id="WP_133700687.1">
    <property type="nucleotide sequence ID" value="NZ_SNXS01000002.1"/>
</dbReference>
<evidence type="ECO:0000313" key="20">
    <source>
        <dbReference type="Proteomes" id="UP000295361"/>
    </source>
</evidence>
<dbReference type="NCBIfam" id="TIGR00229">
    <property type="entry name" value="sensory_box"/>
    <property type="match status" value="1"/>
</dbReference>
<evidence type="ECO:0000256" key="14">
    <source>
        <dbReference type="ARBA" id="ARBA00070152"/>
    </source>
</evidence>
<keyword evidence="4" id="KW-0808">Transferase</keyword>
<evidence type="ECO:0000256" key="9">
    <source>
        <dbReference type="ARBA" id="ARBA00023012"/>
    </source>
</evidence>
<dbReference type="Gene3D" id="3.30.450.20">
    <property type="entry name" value="PAS domain"/>
    <property type="match status" value="3"/>
</dbReference>
<evidence type="ECO:0000256" key="1">
    <source>
        <dbReference type="ARBA" id="ARBA00000085"/>
    </source>
</evidence>
<dbReference type="InParanoid" id="A0A4R6QRA4"/>
<comment type="function">
    <text evidence="11">Member of the two-component regulatory system BvgS/BvgA. Phosphorylates BvgA via a four-step phosphorelay in response to environmental signals.</text>
</comment>
<dbReference type="FunFam" id="3.30.565.10:FF:000010">
    <property type="entry name" value="Sensor histidine kinase RcsC"/>
    <property type="match status" value="1"/>
</dbReference>
<organism evidence="19 20">
    <name type="scientific">Roseateles toxinivorans</name>
    <dbReference type="NCBI Taxonomy" id="270368"/>
    <lineage>
        <taxon>Bacteria</taxon>
        <taxon>Pseudomonadati</taxon>
        <taxon>Pseudomonadota</taxon>
        <taxon>Betaproteobacteria</taxon>
        <taxon>Burkholderiales</taxon>
        <taxon>Sphaerotilaceae</taxon>
        <taxon>Roseateles</taxon>
    </lineage>
</organism>
<dbReference type="Gene3D" id="1.10.287.130">
    <property type="match status" value="1"/>
</dbReference>
<feature type="domain" description="PAS" evidence="18">
    <location>
        <begin position="256"/>
        <end position="327"/>
    </location>
</feature>
<dbReference type="InterPro" id="IPR004358">
    <property type="entry name" value="Sig_transdc_His_kin-like_C"/>
</dbReference>
<keyword evidence="6" id="KW-0547">Nucleotide-binding</keyword>
<feature type="domain" description="Histidine kinase" evidence="16">
    <location>
        <begin position="398"/>
        <end position="615"/>
    </location>
</feature>
<dbReference type="GO" id="GO:0000155">
    <property type="term" value="F:phosphorelay sensor kinase activity"/>
    <property type="evidence" value="ECO:0007669"/>
    <property type="project" value="InterPro"/>
</dbReference>
<dbReference type="InterPro" id="IPR001789">
    <property type="entry name" value="Sig_transdc_resp-reg_receiver"/>
</dbReference>
<keyword evidence="9" id="KW-0902">Two-component regulatory system</keyword>
<accession>A0A4R6QRA4</accession>
<evidence type="ECO:0000256" key="4">
    <source>
        <dbReference type="ARBA" id="ARBA00022679"/>
    </source>
</evidence>
<evidence type="ECO:0000256" key="3">
    <source>
        <dbReference type="ARBA" id="ARBA00022553"/>
    </source>
</evidence>
<dbReference type="EMBL" id="SNXS01000002">
    <property type="protein sequence ID" value="TDP73293.1"/>
    <property type="molecule type" value="Genomic_DNA"/>
</dbReference>
<dbReference type="CDD" id="cd17546">
    <property type="entry name" value="REC_hyHK_CKI1_RcsC-like"/>
    <property type="match status" value="1"/>
</dbReference>
<dbReference type="CDD" id="cd00082">
    <property type="entry name" value="HisKA"/>
    <property type="match status" value="1"/>
</dbReference>
<keyword evidence="8" id="KW-0067">ATP-binding</keyword>
<dbReference type="Pfam" id="PF00512">
    <property type="entry name" value="HisKA"/>
    <property type="match status" value="1"/>
</dbReference>
<dbReference type="PROSITE" id="PS50109">
    <property type="entry name" value="HIS_KIN"/>
    <property type="match status" value="1"/>
</dbReference>
<evidence type="ECO:0000256" key="6">
    <source>
        <dbReference type="ARBA" id="ARBA00022741"/>
    </source>
</evidence>
<dbReference type="SUPFAM" id="SSF52172">
    <property type="entry name" value="CheY-like"/>
    <property type="match status" value="1"/>
</dbReference>
<dbReference type="SUPFAM" id="SSF55785">
    <property type="entry name" value="PYP-like sensor domain (PAS domain)"/>
    <property type="match status" value="2"/>
</dbReference>
<evidence type="ECO:0000256" key="2">
    <source>
        <dbReference type="ARBA" id="ARBA00012438"/>
    </source>
</evidence>
<dbReference type="EC" id="2.7.13.3" evidence="2"/>
<dbReference type="Proteomes" id="UP000295361">
    <property type="component" value="Unassembled WGS sequence"/>
</dbReference>
<keyword evidence="10" id="KW-0843">Virulence</keyword>
<dbReference type="PANTHER" id="PTHR45339">
    <property type="entry name" value="HYBRID SIGNAL TRANSDUCTION HISTIDINE KINASE J"/>
    <property type="match status" value="1"/>
</dbReference>
<evidence type="ECO:0000256" key="12">
    <source>
        <dbReference type="ARBA" id="ARBA00064003"/>
    </source>
</evidence>
<gene>
    <name evidence="19" type="ORF">DES47_1021055</name>
</gene>
<dbReference type="GO" id="GO:0005524">
    <property type="term" value="F:ATP binding"/>
    <property type="evidence" value="ECO:0007669"/>
    <property type="project" value="UniProtKB-KW"/>
</dbReference>
<dbReference type="InterPro" id="IPR013656">
    <property type="entry name" value="PAS_4"/>
</dbReference>
<feature type="modified residue" description="4-aspartylphosphate" evidence="15">
    <location>
        <position position="824"/>
    </location>
</feature>
<keyword evidence="20" id="KW-1185">Reference proteome</keyword>
<dbReference type="SMART" id="SM00387">
    <property type="entry name" value="HATPase_c"/>
    <property type="match status" value="1"/>
</dbReference>
<feature type="domain" description="Response regulatory" evidence="17">
    <location>
        <begin position="775"/>
        <end position="894"/>
    </location>
</feature>
<name>A0A4R6QRA4_9BURK</name>
<keyword evidence="5" id="KW-0732">Signal</keyword>
<sequence>MTPALPPTLLQTLLDALPLRLTLKTEQGRLLWLNRAAAEALGATAAELLGRAEQDLLPEATWLAQSLIEAGLLTDGPADVRDEFDAAASRRWRVTRLALSGAEGERLLLRCVADAGQLPDTLSLSEAHAPGAWRSLIDQLPFGLSLKTAAGELKLVNRYTAQRVGQTPQQLEGRTMAAVSTLVQQQMAGLDAQVLATGGPVSADFETRQAFGLDEERFQRVSKSLVELPGFATPLILTTTVEVTDLRRAEQQAQRSMELLRAVTDTSPSMVSVKDPDQRYVLVNRVYCEICGLSEAEMLGRTPFEVHPNHAEVQRWVEADRRVLETGATHEQEDHMVVGGVERVVWSIKRPLRLADGRLQVLCVATDITAMRLAESALRDALRRAEQASEAKSRFLANISHEIRTPINGMMGMTDLVLASPLQPRQREYLQVARTSADALLAIVNEVLDLSKIDAGAMGIERLRFDLHALLRELSQSAASTAHAKGLDFELQLSPELPRWVLGDPVRLRQVLANLLGNACKFTEQGHVLLTVMPGPQWTTGFIVRDTGPGIAPDRRQRVFEAFAQGDDSTTRRYGGTGLGLTISQRLVELMGGRLRLDSVDGQGSSFEFALALPGDPGEPGAPAQPLAGRRIAWLALRRPGSDFLPQLLRGFGARVQRIEAEAEGGGPVHTAAALEDFDTLVLDCASVSTLPEAVQSLLRGWQALLPLRRLLVLQRLDLGLNAAAPGMGRLQRLALPVLPLDLLRALQGHTDEGSAGPPMPGPGRADEGLLRGMTVLLAEDNLVNRLVVQAVLERLGGSLTLAEDGAQAWQLLQHRRFDLVLMDIQMPRLDGVEVLARRRALEAAQGLPPARVIAMTAHAMQGDRERFLASGFDAYLSKPFSIEQLAAEIVRMAPLA</sequence>
<dbReference type="InterPro" id="IPR036890">
    <property type="entry name" value="HATPase_C_sf"/>
</dbReference>
<reference evidence="19 20" key="1">
    <citation type="submission" date="2019-03" db="EMBL/GenBank/DDBJ databases">
        <title>Genomic Encyclopedia of Type Strains, Phase IV (KMG-IV): sequencing the most valuable type-strain genomes for metagenomic binning, comparative biology and taxonomic classification.</title>
        <authorList>
            <person name="Goeker M."/>
        </authorList>
    </citation>
    <scope>NUCLEOTIDE SEQUENCE [LARGE SCALE GENOMIC DNA]</scope>
    <source>
        <strain evidence="19 20">DSM 16998</strain>
    </source>
</reference>
<comment type="subunit">
    <text evidence="12">At low DSF concentrations, interacts with RpfF.</text>
</comment>
<dbReference type="SMART" id="SM00388">
    <property type="entry name" value="HisKA"/>
    <property type="match status" value="1"/>
</dbReference>
<dbReference type="OrthoDB" id="5290456at2"/>
<dbReference type="SMART" id="SM00448">
    <property type="entry name" value="REC"/>
    <property type="match status" value="1"/>
</dbReference>
<feature type="domain" description="PAS" evidence="18">
    <location>
        <begin position="6"/>
        <end position="51"/>
    </location>
</feature>
<dbReference type="Pfam" id="PF00072">
    <property type="entry name" value="Response_reg"/>
    <property type="match status" value="1"/>
</dbReference>
<dbReference type="SUPFAM" id="SSF55874">
    <property type="entry name" value="ATPase domain of HSP90 chaperone/DNA topoisomerase II/histidine kinase"/>
    <property type="match status" value="1"/>
</dbReference>
<evidence type="ECO:0000256" key="13">
    <source>
        <dbReference type="ARBA" id="ARBA00068150"/>
    </source>
</evidence>
<keyword evidence="7" id="KW-0418">Kinase</keyword>
<evidence type="ECO:0000259" key="18">
    <source>
        <dbReference type="PROSITE" id="PS50112"/>
    </source>
</evidence>
<dbReference type="PANTHER" id="PTHR45339:SF1">
    <property type="entry name" value="HYBRID SIGNAL TRANSDUCTION HISTIDINE KINASE J"/>
    <property type="match status" value="1"/>
</dbReference>
<dbReference type="InterPro" id="IPR036097">
    <property type="entry name" value="HisK_dim/P_sf"/>
</dbReference>